<organism evidence="1 2">
    <name type="scientific">Cricetulus griseus</name>
    <name type="common">Chinese hamster</name>
    <name type="synonym">Cricetulus barabensis griseus</name>
    <dbReference type="NCBI Taxonomy" id="10029"/>
    <lineage>
        <taxon>Eukaryota</taxon>
        <taxon>Metazoa</taxon>
        <taxon>Chordata</taxon>
        <taxon>Craniata</taxon>
        <taxon>Vertebrata</taxon>
        <taxon>Euteleostomi</taxon>
        <taxon>Mammalia</taxon>
        <taxon>Eutheria</taxon>
        <taxon>Euarchontoglires</taxon>
        <taxon>Glires</taxon>
        <taxon>Rodentia</taxon>
        <taxon>Myomorpha</taxon>
        <taxon>Muroidea</taxon>
        <taxon>Cricetidae</taxon>
        <taxon>Cricetinae</taxon>
        <taxon>Cricetulus</taxon>
    </lineage>
</organism>
<gene>
    <name evidence="1" type="ORF">I79_003458</name>
</gene>
<evidence type="ECO:0000313" key="2">
    <source>
        <dbReference type="Proteomes" id="UP000001075"/>
    </source>
</evidence>
<protein>
    <submittedName>
        <fullName evidence="1">Uncharacterized protein</fullName>
    </submittedName>
</protein>
<dbReference type="Proteomes" id="UP000001075">
    <property type="component" value="Unassembled WGS sequence"/>
</dbReference>
<evidence type="ECO:0000313" key="1">
    <source>
        <dbReference type="EMBL" id="EGW04953.1"/>
    </source>
</evidence>
<accession>G3H010</accession>
<name>G3H010_CRIGR</name>
<dbReference type="EMBL" id="JH000086">
    <property type="protein sequence ID" value="EGW04953.1"/>
    <property type="molecule type" value="Genomic_DNA"/>
</dbReference>
<reference evidence="2" key="1">
    <citation type="journal article" date="2011" name="Nat. Biotechnol.">
        <title>The genomic sequence of the Chinese hamster ovary (CHO)-K1 cell line.</title>
        <authorList>
            <person name="Xu X."/>
            <person name="Nagarajan H."/>
            <person name="Lewis N.E."/>
            <person name="Pan S."/>
            <person name="Cai Z."/>
            <person name="Liu X."/>
            <person name="Chen W."/>
            <person name="Xie M."/>
            <person name="Wang W."/>
            <person name="Hammond S."/>
            <person name="Andersen M.R."/>
            <person name="Neff N."/>
            <person name="Passarelli B."/>
            <person name="Koh W."/>
            <person name="Fan H.C."/>
            <person name="Wang J."/>
            <person name="Gui Y."/>
            <person name="Lee K.H."/>
            <person name="Betenbaugh M.J."/>
            <person name="Quake S.R."/>
            <person name="Famili I."/>
            <person name="Palsson B.O."/>
            <person name="Wang J."/>
        </authorList>
    </citation>
    <scope>NUCLEOTIDE SEQUENCE [LARGE SCALE GENOMIC DNA]</scope>
    <source>
        <strain evidence="2">CHO K1 cell line</strain>
    </source>
</reference>
<sequence>MSLLGPLTRVWVWRSKSRDNSKTAVSPKPLQHGQQLFTTCRLLDWPENFPDS</sequence>
<proteinExistence type="predicted"/>
<dbReference type="InParanoid" id="G3H010"/>
<dbReference type="AlphaFoldDB" id="G3H010"/>